<evidence type="ECO:0000256" key="6">
    <source>
        <dbReference type="ARBA" id="ARBA00022908"/>
    </source>
</evidence>
<evidence type="ECO:0000313" key="11">
    <source>
        <dbReference type="EMBL" id="GFY23778.1"/>
    </source>
</evidence>
<evidence type="ECO:0000313" key="12">
    <source>
        <dbReference type="Proteomes" id="UP000887159"/>
    </source>
</evidence>
<evidence type="ECO:0000256" key="3">
    <source>
        <dbReference type="ARBA" id="ARBA00022759"/>
    </source>
</evidence>
<keyword evidence="9" id="KW-0233">DNA recombination</keyword>
<dbReference type="GO" id="GO:0046872">
    <property type="term" value="F:metal ion binding"/>
    <property type="evidence" value="ECO:0007669"/>
    <property type="project" value="UniProtKB-KW"/>
</dbReference>
<dbReference type="Pfam" id="PF25597">
    <property type="entry name" value="SH3_retrovirus"/>
    <property type="match status" value="1"/>
</dbReference>
<dbReference type="InterPro" id="IPR039537">
    <property type="entry name" value="Retrotran_Ty1/copia-like"/>
</dbReference>
<dbReference type="PANTHER" id="PTHR42648:SF11">
    <property type="entry name" value="TRANSPOSON TY4-P GAG-POL POLYPROTEIN"/>
    <property type="match status" value="1"/>
</dbReference>
<dbReference type="GO" id="GO:0004519">
    <property type="term" value="F:endonuclease activity"/>
    <property type="evidence" value="ECO:0007669"/>
    <property type="project" value="UniProtKB-KW"/>
</dbReference>
<organism evidence="11 12">
    <name type="scientific">Trichonephila clavipes</name>
    <name type="common">Golden silk orbweaver</name>
    <name type="synonym">Nephila clavipes</name>
    <dbReference type="NCBI Taxonomy" id="2585209"/>
    <lineage>
        <taxon>Eukaryota</taxon>
        <taxon>Metazoa</taxon>
        <taxon>Ecdysozoa</taxon>
        <taxon>Arthropoda</taxon>
        <taxon>Chelicerata</taxon>
        <taxon>Arachnida</taxon>
        <taxon>Araneae</taxon>
        <taxon>Araneomorphae</taxon>
        <taxon>Entelegynae</taxon>
        <taxon>Araneoidea</taxon>
        <taxon>Nephilidae</taxon>
        <taxon>Trichonephila</taxon>
    </lineage>
</organism>
<dbReference type="InterPro" id="IPR001584">
    <property type="entry name" value="Integrase_cat-core"/>
</dbReference>
<keyword evidence="4" id="KW-0378">Hydrolase</keyword>
<reference evidence="11" key="1">
    <citation type="submission" date="2020-08" db="EMBL/GenBank/DDBJ databases">
        <title>Multicomponent nature underlies the extraordinary mechanical properties of spider dragline silk.</title>
        <authorList>
            <person name="Kono N."/>
            <person name="Nakamura H."/>
            <person name="Mori M."/>
            <person name="Yoshida Y."/>
            <person name="Ohtoshi R."/>
            <person name="Malay A.D."/>
            <person name="Moran D.A.P."/>
            <person name="Tomita M."/>
            <person name="Numata K."/>
            <person name="Arakawa K."/>
        </authorList>
    </citation>
    <scope>NUCLEOTIDE SEQUENCE</scope>
</reference>
<evidence type="ECO:0000256" key="9">
    <source>
        <dbReference type="ARBA" id="ARBA00023172"/>
    </source>
</evidence>
<name>A0A8X7B986_TRICX</name>
<keyword evidence="1" id="KW-0540">Nuclease</keyword>
<dbReference type="GO" id="GO:0015074">
    <property type="term" value="P:DNA integration"/>
    <property type="evidence" value="ECO:0007669"/>
    <property type="project" value="UniProtKB-KW"/>
</dbReference>
<evidence type="ECO:0000256" key="1">
    <source>
        <dbReference type="ARBA" id="ARBA00022722"/>
    </source>
</evidence>
<keyword evidence="2" id="KW-0479">Metal-binding</keyword>
<keyword evidence="8" id="KW-0808">Transferase</keyword>
<dbReference type="GO" id="GO:0016787">
    <property type="term" value="F:hydrolase activity"/>
    <property type="evidence" value="ECO:0007669"/>
    <property type="project" value="UniProtKB-KW"/>
</dbReference>
<dbReference type="PROSITE" id="PS50994">
    <property type="entry name" value="INTEGRASE"/>
    <property type="match status" value="1"/>
</dbReference>
<keyword evidence="12" id="KW-1185">Reference proteome</keyword>
<dbReference type="AlphaFoldDB" id="A0A8X7B986"/>
<keyword evidence="7" id="KW-0695">RNA-directed DNA polymerase</keyword>
<dbReference type="CDD" id="cd09272">
    <property type="entry name" value="RNase_HI_RT_Ty1"/>
    <property type="match status" value="1"/>
</dbReference>
<evidence type="ECO:0000259" key="10">
    <source>
        <dbReference type="PROSITE" id="PS50994"/>
    </source>
</evidence>
<comment type="caution">
    <text evidence="11">The sequence shown here is derived from an EMBL/GenBank/DDBJ whole genome shotgun (WGS) entry which is preliminary data.</text>
</comment>
<evidence type="ECO:0000256" key="4">
    <source>
        <dbReference type="ARBA" id="ARBA00022801"/>
    </source>
</evidence>
<dbReference type="Gene3D" id="3.30.420.10">
    <property type="entry name" value="Ribonuclease H-like superfamily/Ribonuclease H"/>
    <property type="match status" value="1"/>
</dbReference>
<gene>
    <name evidence="11" type="ORF">TNCV_1630601</name>
</gene>
<dbReference type="GO" id="GO:0003676">
    <property type="term" value="F:nucleic acid binding"/>
    <property type="evidence" value="ECO:0007669"/>
    <property type="project" value="InterPro"/>
</dbReference>
<dbReference type="GO" id="GO:0003887">
    <property type="term" value="F:DNA-directed DNA polymerase activity"/>
    <property type="evidence" value="ECO:0007669"/>
    <property type="project" value="UniProtKB-KW"/>
</dbReference>
<dbReference type="GO" id="GO:0006310">
    <property type="term" value="P:DNA recombination"/>
    <property type="evidence" value="ECO:0007669"/>
    <property type="project" value="UniProtKB-KW"/>
</dbReference>
<proteinExistence type="predicted"/>
<keyword evidence="3" id="KW-0255">Endonuclease</keyword>
<dbReference type="SUPFAM" id="SSF53098">
    <property type="entry name" value="Ribonuclease H-like"/>
    <property type="match status" value="1"/>
</dbReference>
<evidence type="ECO:0000256" key="7">
    <source>
        <dbReference type="ARBA" id="ARBA00022918"/>
    </source>
</evidence>
<evidence type="ECO:0000256" key="8">
    <source>
        <dbReference type="ARBA" id="ARBA00022932"/>
    </source>
</evidence>
<keyword evidence="8" id="KW-0239">DNA-directed DNA polymerase</keyword>
<keyword evidence="6" id="KW-0229">DNA integration</keyword>
<evidence type="ECO:0000256" key="5">
    <source>
        <dbReference type="ARBA" id="ARBA00022842"/>
    </source>
</evidence>
<sequence length="624" mass="72620">MDLCGPMPTESQGGNKYFLSIIDDYSRKVTVFPIRNKSDVFHTFIRFQKRAERFLSKKVIAVRTDGGLEFCNKDMDNFLTELGIKHEATNSYTPEMNGVAERFNLTTLDGIKTLLKSSEVPHKFWGEALLCFTYAWNRICHKDSNKTPFEKYSGRKPSVLHLKPFGCLAYAGVPKQIRKKKFDMRAKMGIMMGYAQRTKGYRIWLTDENKLVETINVKDNTESQGFSDLSEQQEALMVEVTIPNCYKQAIRSRDASKWHDAMDKEINVMMERKVWDLVDHPDNIKILENRWVYTIKYDENNKIVRYKTRLVARDTVIYMKQPTGYEIDNNKVYDMIIFGKEMENVNFVLQLLQKNFDLKIMGKTKKLLGIEFEELGNSLLIHQRSYIRRLCEIYEKYKYPVSSLPISKGQVLSKLDSPKTSEEILTVPYRNLIGSLSFIAIRTRPDIMYAVNVLSQFQANPGIKHWNCLLRLLGYLKYTQEYKLELSKVKSLKLRCYSDSDFATNRDDRVSMGEFITFIDETPISWRTFKQKSVSLSTMEAEYVSLTEAAKEFIWLKNDEVEKLAYQLNEEAEWTERPIRRLSEVMYGSTCADMKVHVMGECLSSIKHVVGVRSVFLAKRLHAV</sequence>
<protein>
    <submittedName>
        <fullName evidence="11">Retrovirus-related Pol polyprotein from transposon TNT 1-94</fullName>
    </submittedName>
</protein>
<dbReference type="GO" id="GO:0003964">
    <property type="term" value="F:RNA-directed DNA polymerase activity"/>
    <property type="evidence" value="ECO:0007669"/>
    <property type="project" value="UniProtKB-KW"/>
</dbReference>
<feature type="domain" description="Integrase catalytic" evidence="10">
    <location>
        <begin position="1"/>
        <end position="156"/>
    </location>
</feature>
<dbReference type="PANTHER" id="PTHR42648">
    <property type="entry name" value="TRANSPOSASE, PUTATIVE-RELATED"/>
    <property type="match status" value="1"/>
</dbReference>
<keyword evidence="5" id="KW-0460">Magnesium</keyword>
<dbReference type="EMBL" id="BMAU01021366">
    <property type="protein sequence ID" value="GFY23778.1"/>
    <property type="molecule type" value="Genomic_DNA"/>
</dbReference>
<keyword evidence="8" id="KW-0548">Nucleotidyltransferase</keyword>
<evidence type="ECO:0000256" key="2">
    <source>
        <dbReference type="ARBA" id="ARBA00022723"/>
    </source>
</evidence>
<accession>A0A8X7B986</accession>
<dbReference type="InterPro" id="IPR036397">
    <property type="entry name" value="RNaseH_sf"/>
</dbReference>
<dbReference type="Proteomes" id="UP000887159">
    <property type="component" value="Unassembled WGS sequence"/>
</dbReference>
<dbReference type="InterPro" id="IPR057670">
    <property type="entry name" value="SH3_retrovirus"/>
</dbReference>
<dbReference type="InterPro" id="IPR012337">
    <property type="entry name" value="RNaseH-like_sf"/>
</dbReference>
<dbReference type="Pfam" id="PF00665">
    <property type="entry name" value="rve"/>
    <property type="match status" value="1"/>
</dbReference>